<dbReference type="RefSeq" id="XP_029225849.1">
    <property type="nucleotide sequence ID" value="XM_029374039.1"/>
</dbReference>
<sequence length="450" mass="49516">MEAAVAASSAAAAADMTTTAVAVTARSKTQHKQRLTVVSSDTDFISPEVVAANTSAALTAEAVRRMEVFVLQTIHEIVSTTRQSTLRENRLNVIRLQFLVLRLLYHNLHLGIISTQRDVYYHLARLVPDQSCINRAIQQLVQILGIPRQWLGVVPGTRGCVGGSLSFHGVDLRYGGSEGLPLPTTQEELRVVRGGGAEGTAGAKREEDAVAGFELHGQTRCLIVVEKHAIFFRLMEERIFERLPCVLLTSHGFPTVAARTLLSNLHRAAPRVPVVALVDYNPSGLAILQQYKYGAGGMRESQYTAVHALHWLGLRSPHILQAPDPVVVASPPLPASKTSPTTSPHPPPRRLLPRLPFQHFTQRDTAMMANLLSRWRGVSEGCEGADADAVKAWYAEALKMRHLQVKVELEVLYQHEAEELMQASSSSLRLSDGHGFAAWVCRIILRHDYL</sequence>
<dbReference type="Pfam" id="PF04406">
    <property type="entry name" value="TP6A_N"/>
    <property type="match status" value="1"/>
</dbReference>
<keyword evidence="6" id="KW-0460">Magnesium</keyword>
<dbReference type="Gene3D" id="1.10.10.10">
    <property type="entry name" value="Winged helix-like DNA-binding domain superfamily/Winged helix DNA-binding domain"/>
    <property type="match status" value="1"/>
</dbReference>
<dbReference type="InterPro" id="IPR013049">
    <property type="entry name" value="Spo11/TopoVI_A_N"/>
</dbReference>
<comment type="caution">
    <text evidence="13">The sequence shown here is derived from an EMBL/GenBank/DDBJ whole genome shotgun (WGS) entry which is preliminary data.</text>
</comment>
<dbReference type="GO" id="GO:0003677">
    <property type="term" value="F:DNA binding"/>
    <property type="evidence" value="ECO:0007669"/>
    <property type="project" value="UniProtKB-KW"/>
</dbReference>
<gene>
    <name evidence="13" type="ORF">Tco025E_07172</name>
</gene>
<protein>
    <recommendedName>
        <fullName evidence="4">DNA topoisomerase (ATP-hydrolyzing)</fullName>
        <ecNumber evidence="4">5.6.2.2</ecNumber>
    </recommendedName>
</protein>
<dbReference type="InterPro" id="IPR002815">
    <property type="entry name" value="Spo11/TopoVI_A"/>
</dbReference>
<evidence type="ECO:0000313" key="13">
    <source>
        <dbReference type="EMBL" id="RNF08423.1"/>
    </source>
</evidence>
<evidence type="ECO:0000256" key="5">
    <source>
        <dbReference type="ARBA" id="ARBA00022723"/>
    </source>
</evidence>
<evidence type="ECO:0000256" key="9">
    <source>
        <dbReference type="ARBA" id="ARBA00023235"/>
    </source>
</evidence>
<keyword evidence="9" id="KW-0413">Isomerase</keyword>
<evidence type="ECO:0000256" key="4">
    <source>
        <dbReference type="ARBA" id="ARBA00012895"/>
    </source>
</evidence>
<dbReference type="Pfam" id="PF21180">
    <property type="entry name" value="TOP6A-Spo11_Toprim"/>
    <property type="match status" value="1"/>
</dbReference>
<dbReference type="PANTHER" id="PTHR10848">
    <property type="entry name" value="MEIOTIC RECOMBINATION PROTEIN SPO11"/>
    <property type="match status" value="1"/>
</dbReference>
<comment type="cofactor">
    <cofactor evidence="2">
        <name>Mg(2+)</name>
        <dbReference type="ChEBI" id="CHEBI:18420"/>
    </cofactor>
</comment>
<dbReference type="AlphaFoldDB" id="A0A422NSI0"/>
<keyword evidence="5" id="KW-0479">Metal-binding</keyword>
<reference evidence="13 14" key="1">
    <citation type="journal article" date="2018" name="BMC Genomics">
        <title>Genomic comparison of Trypanosoma conorhini and Trypanosoma rangeli to Trypanosoma cruzi strains of high and low virulence.</title>
        <authorList>
            <person name="Bradwell K.R."/>
            <person name="Koparde V.N."/>
            <person name="Matveyev A.V."/>
            <person name="Serrano M.G."/>
            <person name="Alves J.M."/>
            <person name="Parikh H."/>
            <person name="Huang B."/>
            <person name="Lee V."/>
            <person name="Espinosa-Alvarez O."/>
            <person name="Ortiz P.A."/>
            <person name="Costa-Martins A.G."/>
            <person name="Teixeira M.M."/>
            <person name="Buck G.A."/>
        </authorList>
    </citation>
    <scope>NUCLEOTIDE SEQUENCE [LARGE SCALE GENOMIC DNA]</scope>
    <source>
        <strain evidence="13 14">025E</strain>
    </source>
</reference>
<evidence type="ECO:0000256" key="3">
    <source>
        <dbReference type="ARBA" id="ARBA00006559"/>
    </source>
</evidence>
<evidence type="ECO:0000259" key="12">
    <source>
        <dbReference type="Pfam" id="PF21180"/>
    </source>
</evidence>
<accession>A0A422NSI0</accession>
<dbReference type="GO" id="GO:0005524">
    <property type="term" value="F:ATP binding"/>
    <property type="evidence" value="ECO:0007669"/>
    <property type="project" value="InterPro"/>
</dbReference>
<dbReference type="OrthoDB" id="5377392at2759"/>
<evidence type="ECO:0000259" key="11">
    <source>
        <dbReference type="Pfam" id="PF04406"/>
    </source>
</evidence>
<keyword evidence="7" id="KW-0799">Topoisomerase</keyword>
<evidence type="ECO:0000256" key="10">
    <source>
        <dbReference type="SAM" id="MobiDB-lite"/>
    </source>
</evidence>
<evidence type="ECO:0000313" key="14">
    <source>
        <dbReference type="Proteomes" id="UP000284403"/>
    </source>
</evidence>
<dbReference type="PRINTS" id="PR01550">
    <property type="entry name" value="TOP6AFAMILY"/>
</dbReference>
<feature type="domain" description="Topoisomerase 6 subunit A/Spo11 TOPRIM" evidence="12">
    <location>
        <begin position="222"/>
        <end position="319"/>
    </location>
</feature>
<evidence type="ECO:0000256" key="6">
    <source>
        <dbReference type="ARBA" id="ARBA00022842"/>
    </source>
</evidence>
<feature type="region of interest" description="Disordered" evidence="10">
    <location>
        <begin position="331"/>
        <end position="353"/>
    </location>
</feature>
<evidence type="ECO:0000256" key="7">
    <source>
        <dbReference type="ARBA" id="ARBA00023029"/>
    </source>
</evidence>
<dbReference type="SUPFAM" id="SSF56726">
    <property type="entry name" value="DNA topoisomerase IV, alpha subunit"/>
    <property type="match status" value="1"/>
</dbReference>
<dbReference type="Proteomes" id="UP000284403">
    <property type="component" value="Unassembled WGS sequence"/>
</dbReference>
<dbReference type="PANTHER" id="PTHR10848:SF2">
    <property type="entry name" value="RECOMBINATION PROTEIN SPO11, PUTATIVE-RELATED"/>
    <property type="match status" value="1"/>
</dbReference>
<comment type="catalytic activity">
    <reaction evidence="1">
        <text>ATP-dependent breakage, passage and rejoining of double-stranded DNA.</text>
        <dbReference type="EC" id="5.6.2.2"/>
    </reaction>
</comment>
<feature type="compositionally biased region" description="Low complexity" evidence="10">
    <location>
        <begin position="331"/>
        <end position="342"/>
    </location>
</feature>
<evidence type="ECO:0000256" key="8">
    <source>
        <dbReference type="ARBA" id="ARBA00023125"/>
    </source>
</evidence>
<dbReference type="EC" id="5.6.2.2" evidence="4"/>
<dbReference type="InterPro" id="IPR036388">
    <property type="entry name" value="WH-like_DNA-bd_sf"/>
</dbReference>
<dbReference type="GeneID" id="40320783"/>
<evidence type="ECO:0000256" key="1">
    <source>
        <dbReference type="ARBA" id="ARBA00000185"/>
    </source>
</evidence>
<evidence type="ECO:0000256" key="2">
    <source>
        <dbReference type="ARBA" id="ARBA00001946"/>
    </source>
</evidence>
<dbReference type="InterPro" id="IPR036078">
    <property type="entry name" value="Spo11/TopoVI_A_sf"/>
</dbReference>
<dbReference type="GO" id="GO:0000228">
    <property type="term" value="C:nuclear chromosome"/>
    <property type="evidence" value="ECO:0007669"/>
    <property type="project" value="TreeGrafter"/>
</dbReference>
<dbReference type="CDD" id="cd00223">
    <property type="entry name" value="TOPRIM_TopoIIB_SPO"/>
    <property type="match status" value="1"/>
</dbReference>
<dbReference type="InterPro" id="IPR034136">
    <property type="entry name" value="TOPRIM_Topo6A/Spo11"/>
</dbReference>
<keyword evidence="14" id="KW-1185">Reference proteome</keyword>
<dbReference type="EMBL" id="MKKU01000536">
    <property type="protein sequence ID" value="RNF08423.1"/>
    <property type="molecule type" value="Genomic_DNA"/>
</dbReference>
<dbReference type="GO" id="GO:0046872">
    <property type="term" value="F:metal ion binding"/>
    <property type="evidence" value="ECO:0007669"/>
    <property type="project" value="UniProtKB-KW"/>
</dbReference>
<dbReference type="GO" id="GO:0042138">
    <property type="term" value="P:meiotic DNA double-strand break formation"/>
    <property type="evidence" value="ECO:0007669"/>
    <property type="project" value="TreeGrafter"/>
</dbReference>
<comment type="similarity">
    <text evidence="3">Belongs to the TOP6A family.</text>
</comment>
<proteinExistence type="inferred from homology"/>
<dbReference type="GO" id="GO:0007131">
    <property type="term" value="P:reciprocal meiotic recombination"/>
    <property type="evidence" value="ECO:0007669"/>
    <property type="project" value="TreeGrafter"/>
</dbReference>
<dbReference type="Gene3D" id="3.40.1360.10">
    <property type="match status" value="1"/>
</dbReference>
<name>A0A422NSI0_9TRYP</name>
<dbReference type="GO" id="GO:0003918">
    <property type="term" value="F:DNA topoisomerase type II (double strand cut, ATP-hydrolyzing) activity"/>
    <property type="evidence" value="ECO:0007669"/>
    <property type="project" value="UniProtKB-EC"/>
</dbReference>
<dbReference type="GO" id="GO:0000706">
    <property type="term" value="P:meiotic DNA double-strand break processing"/>
    <property type="evidence" value="ECO:0007669"/>
    <property type="project" value="TreeGrafter"/>
</dbReference>
<keyword evidence="8" id="KW-0238">DNA-binding</keyword>
<organism evidence="13 14">
    <name type="scientific">Trypanosoma conorhini</name>
    <dbReference type="NCBI Taxonomy" id="83891"/>
    <lineage>
        <taxon>Eukaryota</taxon>
        <taxon>Discoba</taxon>
        <taxon>Euglenozoa</taxon>
        <taxon>Kinetoplastea</taxon>
        <taxon>Metakinetoplastina</taxon>
        <taxon>Trypanosomatida</taxon>
        <taxon>Trypanosomatidae</taxon>
        <taxon>Trypanosoma</taxon>
    </lineage>
</organism>
<feature type="domain" description="Spo11/DNA topoisomerase VI subunit A N-terminal" evidence="11">
    <location>
        <begin position="98"/>
        <end position="153"/>
    </location>
</feature>